<dbReference type="PANTHER" id="PTHR12128:SF72">
    <property type="entry name" value="DIHYDRODIPICOLINATE SYNTHASE"/>
    <property type="match status" value="1"/>
</dbReference>
<name>A0A553GTJ6_9PSED</name>
<dbReference type="Gene3D" id="3.20.20.70">
    <property type="entry name" value="Aldolase class I"/>
    <property type="match status" value="1"/>
</dbReference>
<dbReference type="OrthoDB" id="199953at2"/>
<dbReference type="RefSeq" id="WP_143490325.1">
    <property type="nucleotide sequence ID" value="NZ_VJOY01000028.1"/>
</dbReference>
<reference evidence="3 4" key="1">
    <citation type="submission" date="2019-07" db="EMBL/GenBank/DDBJ databases">
        <title>Pseudomonas mangiferae sp. nov., isolated from bark of mango tree in Thailand.</title>
        <authorList>
            <person name="Srisuk N."/>
            <person name="Anurat P."/>
        </authorList>
    </citation>
    <scope>NUCLEOTIDE SEQUENCE [LARGE SCALE GENOMIC DNA]</scope>
    <source>
        <strain evidence="3 4">DMKU_BBB3-04</strain>
    </source>
</reference>
<dbReference type="Pfam" id="PF00701">
    <property type="entry name" value="DHDPS"/>
    <property type="match status" value="1"/>
</dbReference>
<protein>
    <submittedName>
        <fullName evidence="3">Dihydrodipicolinate synthase family protein</fullName>
    </submittedName>
</protein>
<evidence type="ECO:0000313" key="3">
    <source>
        <dbReference type="EMBL" id="TRX72819.1"/>
    </source>
</evidence>
<keyword evidence="4" id="KW-1185">Reference proteome</keyword>
<accession>A0A553GTJ6</accession>
<sequence length="317" mass="34048">MSITPRSLEGVTVATVLPFTDTLAIDWPSYERLLAFCATPAEVSAVFVNGHAGEGATLTPEERLAVIRRTRAFIGDRKPLLTGLIGYATDEVVEQARAAEQAGVDVAVVFPMPQFGAGASNDPRYVLDLVDAVLDATSLPVSIFQQSVASGAGFSTEVLLELARRERVIALKEGSGDIGLYEDNLRRIKAIRPDLAILASNYHWMFAQMATGADGILSGMGSMVPGLLCELWAASRAGDLRAMRAVNDRLYPLVRTIYGAPPLIDMHTRLKVGLQHLGIIDSARPRRPLLDIPPAVARRIVQAVDTAGLGGLREGRP</sequence>
<keyword evidence="1 2" id="KW-0456">Lyase</keyword>
<dbReference type="PANTHER" id="PTHR12128">
    <property type="entry name" value="DIHYDRODIPICOLINATE SYNTHASE"/>
    <property type="match status" value="1"/>
</dbReference>
<dbReference type="PIRSF" id="PIRSF001365">
    <property type="entry name" value="DHDPS"/>
    <property type="match status" value="1"/>
</dbReference>
<dbReference type="CDD" id="cd00408">
    <property type="entry name" value="DHDPS-like"/>
    <property type="match status" value="1"/>
</dbReference>
<proteinExistence type="inferred from homology"/>
<organism evidence="3 4">
    <name type="scientific">Pseudomonas mangiferae</name>
    <dbReference type="NCBI Taxonomy" id="2593654"/>
    <lineage>
        <taxon>Bacteria</taxon>
        <taxon>Pseudomonadati</taxon>
        <taxon>Pseudomonadota</taxon>
        <taxon>Gammaproteobacteria</taxon>
        <taxon>Pseudomonadales</taxon>
        <taxon>Pseudomonadaceae</taxon>
        <taxon>Pseudomonas</taxon>
    </lineage>
</organism>
<gene>
    <name evidence="3" type="ORF">FM069_20800</name>
</gene>
<dbReference type="EMBL" id="VJOY01000028">
    <property type="protein sequence ID" value="TRX72819.1"/>
    <property type="molecule type" value="Genomic_DNA"/>
</dbReference>
<dbReference type="InterPro" id="IPR013785">
    <property type="entry name" value="Aldolase_TIM"/>
</dbReference>
<comment type="caution">
    <text evidence="3">The sequence shown here is derived from an EMBL/GenBank/DDBJ whole genome shotgun (WGS) entry which is preliminary data.</text>
</comment>
<dbReference type="GO" id="GO:0008840">
    <property type="term" value="F:4-hydroxy-tetrahydrodipicolinate synthase activity"/>
    <property type="evidence" value="ECO:0007669"/>
    <property type="project" value="TreeGrafter"/>
</dbReference>
<dbReference type="InterPro" id="IPR002220">
    <property type="entry name" value="DapA-like"/>
</dbReference>
<evidence type="ECO:0000256" key="2">
    <source>
        <dbReference type="PIRNR" id="PIRNR001365"/>
    </source>
</evidence>
<evidence type="ECO:0000256" key="1">
    <source>
        <dbReference type="ARBA" id="ARBA00023239"/>
    </source>
</evidence>
<dbReference type="AlphaFoldDB" id="A0A553GTJ6"/>
<dbReference type="Proteomes" id="UP000315235">
    <property type="component" value="Unassembled WGS sequence"/>
</dbReference>
<evidence type="ECO:0000313" key="4">
    <source>
        <dbReference type="Proteomes" id="UP000315235"/>
    </source>
</evidence>
<dbReference type="SMART" id="SM01130">
    <property type="entry name" value="DHDPS"/>
    <property type="match status" value="1"/>
</dbReference>
<dbReference type="SUPFAM" id="SSF51569">
    <property type="entry name" value="Aldolase"/>
    <property type="match status" value="1"/>
</dbReference>
<comment type="similarity">
    <text evidence="2">Belongs to the DapA family.</text>
</comment>